<gene>
    <name evidence="3" type="ORF">K469DRAFT_691094</name>
</gene>
<dbReference type="SUPFAM" id="SSF47874">
    <property type="entry name" value="Annexin"/>
    <property type="match status" value="1"/>
</dbReference>
<evidence type="ECO:0000256" key="1">
    <source>
        <dbReference type="ARBA" id="ARBA00022737"/>
    </source>
</evidence>
<accession>A0A6A6ERX3</accession>
<proteinExistence type="predicted"/>
<dbReference type="InterPro" id="IPR037104">
    <property type="entry name" value="Annexin_sf"/>
</dbReference>
<evidence type="ECO:0000256" key="2">
    <source>
        <dbReference type="ARBA" id="ARBA00023216"/>
    </source>
</evidence>
<dbReference type="EMBL" id="ML994613">
    <property type="protein sequence ID" value="KAF2193529.1"/>
    <property type="molecule type" value="Genomic_DNA"/>
</dbReference>
<dbReference type="Gene3D" id="1.10.220.10">
    <property type="entry name" value="Annexin"/>
    <property type="match status" value="1"/>
</dbReference>
<evidence type="ECO:0000313" key="3">
    <source>
        <dbReference type="EMBL" id="KAF2193529.1"/>
    </source>
</evidence>
<keyword evidence="4" id="KW-1185">Reference proteome</keyword>
<dbReference type="AlphaFoldDB" id="A0A6A6ERX3"/>
<dbReference type="Pfam" id="PF00191">
    <property type="entry name" value="Annexin"/>
    <property type="match status" value="1"/>
</dbReference>
<dbReference type="Proteomes" id="UP000800200">
    <property type="component" value="Unassembled WGS sequence"/>
</dbReference>
<reference evidence="3" key="1">
    <citation type="journal article" date="2020" name="Stud. Mycol.">
        <title>101 Dothideomycetes genomes: a test case for predicting lifestyles and emergence of pathogens.</title>
        <authorList>
            <person name="Haridas S."/>
            <person name="Albert R."/>
            <person name="Binder M."/>
            <person name="Bloem J."/>
            <person name="Labutti K."/>
            <person name="Salamov A."/>
            <person name="Andreopoulos B."/>
            <person name="Baker S."/>
            <person name="Barry K."/>
            <person name="Bills G."/>
            <person name="Bluhm B."/>
            <person name="Cannon C."/>
            <person name="Castanera R."/>
            <person name="Culley D."/>
            <person name="Daum C."/>
            <person name="Ezra D."/>
            <person name="Gonzalez J."/>
            <person name="Henrissat B."/>
            <person name="Kuo A."/>
            <person name="Liang C."/>
            <person name="Lipzen A."/>
            <person name="Lutzoni F."/>
            <person name="Magnuson J."/>
            <person name="Mondo S."/>
            <person name="Nolan M."/>
            <person name="Ohm R."/>
            <person name="Pangilinan J."/>
            <person name="Park H.-J."/>
            <person name="Ramirez L."/>
            <person name="Alfaro M."/>
            <person name="Sun H."/>
            <person name="Tritt A."/>
            <person name="Yoshinaga Y."/>
            <person name="Zwiers L.-H."/>
            <person name="Turgeon B."/>
            <person name="Goodwin S."/>
            <person name="Spatafora J."/>
            <person name="Crous P."/>
            <person name="Grigoriev I."/>
        </authorList>
    </citation>
    <scope>NUCLEOTIDE SEQUENCE</scope>
    <source>
        <strain evidence="3">CBS 207.26</strain>
    </source>
</reference>
<keyword evidence="1" id="KW-0677">Repeat</keyword>
<dbReference type="GO" id="GO:0005544">
    <property type="term" value="F:calcium-dependent phospholipid binding"/>
    <property type="evidence" value="ECO:0007669"/>
    <property type="project" value="InterPro"/>
</dbReference>
<protein>
    <submittedName>
        <fullName evidence="3">Uncharacterized protein</fullName>
    </submittedName>
</protein>
<evidence type="ECO:0000313" key="4">
    <source>
        <dbReference type="Proteomes" id="UP000800200"/>
    </source>
</evidence>
<name>A0A6A6ERX3_9PEZI</name>
<dbReference type="GO" id="GO:0005509">
    <property type="term" value="F:calcium ion binding"/>
    <property type="evidence" value="ECO:0007669"/>
    <property type="project" value="InterPro"/>
</dbReference>
<dbReference type="InterPro" id="IPR018502">
    <property type="entry name" value="Annexin_repeat"/>
</dbReference>
<sequence>MLRTQKSDKESYLLSFDVLISRLVRIHWRLLHIHHVKGRYADKYNRDLESAIEDVTSGNIREFCLALLDSRQSQVLWTHPGKIKDSDKRIPESTICIFCSTGPEWTSDDSDMPFK</sequence>
<keyword evidence="2" id="KW-0041">Annexin</keyword>
<organism evidence="3 4">
    <name type="scientific">Zopfia rhizophila CBS 207.26</name>
    <dbReference type="NCBI Taxonomy" id="1314779"/>
    <lineage>
        <taxon>Eukaryota</taxon>
        <taxon>Fungi</taxon>
        <taxon>Dikarya</taxon>
        <taxon>Ascomycota</taxon>
        <taxon>Pezizomycotina</taxon>
        <taxon>Dothideomycetes</taxon>
        <taxon>Dothideomycetes incertae sedis</taxon>
        <taxon>Zopfiaceae</taxon>
        <taxon>Zopfia</taxon>
    </lineage>
</organism>